<dbReference type="SUPFAM" id="SSF158682">
    <property type="entry name" value="TerB-like"/>
    <property type="match status" value="1"/>
</dbReference>
<name>A0A2U2BS38_9PROT</name>
<gene>
    <name evidence="2" type="ORF">DDZ18_11575</name>
</gene>
<accession>A0A2U2BS38</accession>
<dbReference type="OrthoDB" id="5402150at2"/>
<dbReference type="CDD" id="cd07313">
    <property type="entry name" value="terB_like_2"/>
    <property type="match status" value="1"/>
</dbReference>
<dbReference type="InterPro" id="IPR029024">
    <property type="entry name" value="TerB-like"/>
</dbReference>
<keyword evidence="3" id="KW-1185">Reference proteome</keyword>
<proteinExistence type="predicted"/>
<comment type="caution">
    <text evidence="2">The sequence shown here is derived from an EMBL/GenBank/DDBJ whole genome shotgun (WGS) entry which is preliminary data.</text>
</comment>
<dbReference type="Pfam" id="PF05099">
    <property type="entry name" value="TerB"/>
    <property type="match status" value="1"/>
</dbReference>
<reference evidence="3" key="1">
    <citation type="submission" date="2018-05" db="EMBL/GenBank/DDBJ databases">
        <authorList>
            <person name="Liu B.-T."/>
        </authorList>
    </citation>
    <scope>NUCLEOTIDE SEQUENCE [LARGE SCALE GENOMIC DNA]</scope>
    <source>
        <strain evidence="3">WD6-1</strain>
    </source>
</reference>
<sequence length="148" mass="16338">MLDFLKKLFGGGEADGSSGGEIRPETAAAALMVEAALADGVYANVEETRIAGILEKAFELSADEARTVLDEAEDMAERAVDHHKFTRVVKHLPREKRVALMEHLWAVALADGERDHAEDSLLRRLGPLLAITDRERAEARQRAEAREH</sequence>
<organism evidence="2 3">
    <name type="scientific">Marinicauda salina</name>
    <dbReference type="NCBI Taxonomy" id="2135793"/>
    <lineage>
        <taxon>Bacteria</taxon>
        <taxon>Pseudomonadati</taxon>
        <taxon>Pseudomonadota</taxon>
        <taxon>Alphaproteobacteria</taxon>
        <taxon>Maricaulales</taxon>
        <taxon>Maricaulaceae</taxon>
        <taxon>Marinicauda</taxon>
    </lineage>
</organism>
<dbReference type="InterPro" id="IPR007791">
    <property type="entry name" value="DjlA_N"/>
</dbReference>
<dbReference type="EMBL" id="QEXV01000005">
    <property type="protein sequence ID" value="PWE16825.1"/>
    <property type="molecule type" value="Genomic_DNA"/>
</dbReference>
<protein>
    <recommendedName>
        <fullName evidence="1">Co-chaperone DjlA N-terminal domain-containing protein</fullName>
    </recommendedName>
</protein>
<dbReference type="Gene3D" id="1.10.3680.10">
    <property type="entry name" value="TerB-like"/>
    <property type="match status" value="1"/>
</dbReference>
<feature type="domain" description="Co-chaperone DjlA N-terminal" evidence="1">
    <location>
        <begin position="26"/>
        <end position="141"/>
    </location>
</feature>
<evidence type="ECO:0000313" key="3">
    <source>
        <dbReference type="Proteomes" id="UP000245168"/>
    </source>
</evidence>
<dbReference type="Proteomes" id="UP000245168">
    <property type="component" value="Unassembled WGS sequence"/>
</dbReference>
<evidence type="ECO:0000259" key="1">
    <source>
        <dbReference type="Pfam" id="PF05099"/>
    </source>
</evidence>
<evidence type="ECO:0000313" key="2">
    <source>
        <dbReference type="EMBL" id="PWE16825.1"/>
    </source>
</evidence>
<dbReference type="AlphaFoldDB" id="A0A2U2BS38"/>
<dbReference type="RefSeq" id="WP_109253548.1">
    <property type="nucleotide sequence ID" value="NZ_QEXV01000005.1"/>
</dbReference>